<dbReference type="InterPro" id="IPR002575">
    <property type="entry name" value="Aminoglycoside_PTrfase"/>
</dbReference>
<accession>A0A9P8VL11</accession>
<dbReference type="GO" id="GO:0016301">
    <property type="term" value="F:kinase activity"/>
    <property type="evidence" value="ECO:0007669"/>
    <property type="project" value="UniProtKB-KW"/>
</dbReference>
<dbReference type="Pfam" id="PF01636">
    <property type="entry name" value="APH"/>
    <property type="match status" value="1"/>
</dbReference>
<feature type="domain" description="Aminoglycoside phosphotransferase" evidence="1">
    <location>
        <begin position="117"/>
        <end position="181"/>
    </location>
</feature>
<keyword evidence="3" id="KW-1185">Reference proteome</keyword>
<name>A0A9P8VL11_9PEZI</name>
<dbReference type="AlphaFoldDB" id="A0A9P8VL11"/>
<comment type="caution">
    <text evidence="2">The sequence shown here is derived from an EMBL/GenBank/DDBJ whole genome shotgun (WGS) entry which is preliminary data.</text>
</comment>
<dbReference type="Gene3D" id="3.90.1200.10">
    <property type="match status" value="1"/>
</dbReference>
<dbReference type="Proteomes" id="UP000770015">
    <property type="component" value="Unassembled WGS sequence"/>
</dbReference>
<gene>
    <name evidence="2" type="ORF">F5X68DRAFT_220501</name>
</gene>
<keyword evidence="2" id="KW-0808">Transferase</keyword>
<keyword evidence="2" id="KW-0418">Kinase</keyword>
<evidence type="ECO:0000313" key="3">
    <source>
        <dbReference type="Proteomes" id="UP000770015"/>
    </source>
</evidence>
<organism evidence="2 3">
    <name type="scientific">Plectosphaerella plurivora</name>
    <dbReference type="NCBI Taxonomy" id="936078"/>
    <lineage>
        <taxon>Eukaryota</taxon>
        <taxon>Fungi</taxon>
        <taxon>Dikarya</taxon>
        <taxon>Ascomycota</taxon>
        <taxon>Pezizomycotina</taxon>
        <taxon>Sordariomycetes</taxon>
        <taxon>Hypocreomycetidae</taxon>
        <taxon>Glomerellales</taxon>
        <taxon>Plectosphaerellaceae</taxon>
        <taxon>Plectosphaerella</taxon>
    </lineage>
</organism>
<reference evidence="2" key="1">
    <citation type="journal article" date="2021" name="Nat. Commun.">
        <title>Genetic determinants of endophytism in the Arabidopsis root mycobiome.</title>
        <authorList>
            <person name="Mesny F."/>
            <person name="Miyauchi S."/>
            <person name="Thiergart T."/>
            <person name="Pickel B."/>
            <person name="Atanasova L."/>
            <person name="Karlsson M."/>
            <person name="Huettel B."/>
            <person name="Barry K.W."/>
            <person name="Haridas S."/>
            <person name="Chen C."/>
            <person name="Bauer D."/>
            <person name="Andreopoulos W."/>
            <person name="Pangilinan J."/>
            <person name="LaButti K."/>
            <person name="Riley R."/>
            <person name="Lipzen A."/>
            <person name="Clum A."/>
            <person name="Drula E."/>
            <person name="Henrissat B."/>
            <person name="Kohler A."/>
            <person name="Grigoriev I.V."/>
            <person name="Martin F.M."/>
            <person name="Hacquard S."/>
        </authorList>
    </citation>
    <scope>NUCLEOTIDE SEQUENCE</scope>
    <source>
        <strain evidence="2">MPI-SDFR-AT-0117</strain>
    </source>
</reference>
<protein>
    <submittedName>
        <fullName evidence="2">Kinase-like domain-containing protein</fullName>
    </submittedName>
</protein>
<proteinExistence type="predicted"/>
<evidence type="ECO:0000313" key="2">
    <source>
        <dbReference type="EMBL" id="KAH6694138.1"/>
    </source>
</evidence>
<dbReference type="EMBL" id="JAGSXJ010000003">
    <property type="protein sequence ID" value="KAH6694138.1"/>
    <property type="molecule type" value="Genomic_DNA"/>
</dbReference>
<sequence length="244" mass="27880">MGQSFSIGSFLTLQPRLWFGQKLFRPLEHTSVPVPRLYEHHILDGLIYIEMAYIPDTTLDAAWPNLLKDQKSTIFADIKLHVSALRELGPPSQDIHLRLEDLKTGVLGQEIATTHLGRYRTCFTHADLAPRNIIVGDGQVAAIIDWGFAGWYPEYWEYTRAHYNYVSEEWEEYLSEALPVYSTELAAERTLWRMLPEPGSRFSGPLSDGTTFTRKGTAPSEEWLAARSNLQSPDLWSLALKTRR</sequence>
<dbReference type="InterPro" id="IPR051678">
    <property type="entry name" value="AGP_Transferase"/>
</dbReference>
<dbReference type="SUPFAM" id="SSF56112">
    <property type="entry name" value="Protein kinase-like (PK-like)"/>
    <property type="match status" value="1"/>
</dbReference>
<evidence type="ECO:0000259" key="1">
    <source>
        <dbReference type="Pfam" id="PF01636"/>
    </source>
</evidence>
<dbReference type="PANTHER" id="PTHR21310">
    <property type="entry name" value="AMINOGLYCOSIDE PHOSPHOTRANSFERASE-RELATED-RELATED"/>
    <property type="match status" value="1"/>
</dbReference>
<dbReference type="PANTHER" id="PTHR21310:SF15">
    <property type="entry name" value="AMINOGLYCOSIDE PHOSPHOTRANSFERASE DOMAIN-CONTAINING PROTEIN"/>
    <property type="match status" value="1"/>
</dbReference>
<dbReference type="OrthoDB" id="8300194at2759"/>
<dbReference type="InterPro" id="IPR011009">
    <property type="entry name" value="Kinase-like_dom_sf"/>
</dbReference>
<dbReference type="CDD" id="cd05120">
    <property type="entry name" value="APH_ChoK_like"/>
    <property type="match status" value="1"/>
</dbReference>